<accession>A0ABT0BHA5</accession>
<sequence length="65" mass="6946">MGLMRMAVLGAAGYAFYKYTQKDKAGPAPVRDAGPANMKSAPRSWSKTDEALDETFPASDAVATY</sequence>
<dbReference type="EMBL" id="JALHLF010000090">
    <property type="protein sequence ID" value="MCJ2184305.1"/>
    <property type="molecule type" value="Genomic_DNA"/>
</dbReference>
<comment type="caution">
    <text evidence="2">The sequence shown here is derived from an EMBL/GenBank/DDBJ whole genome shotgun (WGS) entry which is preliminary data.</text>
</comment>
<evidence type="ECO:0000313" key="3">
    <source>
        <dbReference type="Proteomes" id="UP001162881"/>
    </source>
</evidence>
<reference evidence="2" key="1">
    <citation type="submission" date="2022-03" db="EMBL/GenBank/DDBJ databases">
        <title>Identification of a novel bacterium isolated from mangrove sediments.</title>
        <authorList>
            <person name="Pan X."/>
        </authorList>
    </citation>
    <scope>NUCLEOTIDE SEQUENCE</scope>
    <source>
        <strain evidence="2">B1949</strain>
    </source>
</reference>
<proteinExistence type="predicted"/>
<evidence type="ECO:0000313" key="2">
    <source>
        <dbReference type="EMBL" id="MCJ2184305.1"/>
    </source>
</evidence>
<dbReference type="Proteomes" id="UP001162881">
    <property type="component" value="Unassembled WGS sequence"/>
</dbReference>
<gene>
    <name evidence="2" type="ORF">MTR62_16635</name>
</gene>
<organism evidence="2 3">
    <name type="scientific">Novosphingobium organovorum</name>
    <dbReference type="NCBI Taxonomy" id="2930092"/>
    <lineage>
        <taxon>Bacteria</taxon>
        <taxon>Pseudomonadati</taxon>
        <taxon>Pseudomonadota</taxon>
        <taxon>Alphaproteobacteria</taxon>
        <taxon>Sphingomonadales</taxon>
        <taxon>Sphingomonadaceae</taxon>
        <taxon>Novosphingobium</taxon>
    </lineage>
</organism>
<protein>
    <submittedName>
        <fullName evidence="2">Uncharacterized protein</fullName>
    </submittedName>
</protein>
<dbReference type="RefSeq" id="WP_244023009.1">
    <property type="nucleotide sequence ID" value="NZ_JALHLF010000090.1"/>
</dbReference>
<name>A0ABT0BHA5_9SPHN</name>
<evidence type="ECO:0000256" key="1">
    <source>
        <dbReference type="SAM" id="MobiDB-lite"/>
    </source>
</evidence>
<feature type="region of interest" description="Disordered" evidence="1">
    <location>
        <begin position="24"/>
        <end position="65"/>
    </location>
</feature>
<keyword evidence="3" id="KW-1185">Reference proteome</keyword>